<comment type="caution">
    <text evidence="9">The sequence shown here is derived from an EMBL/GenBank/DDBJ whole genome shotgun (WGS) entry which is preliminary data.</text>
</comment>
<evidence type="ECO:0000256" key="1">
    <source>
        <dbReference type="ARBA" id="ARBA00004651"/>
    </source>
</evidence>
<dbReference type="Proteomes" id="UP001601058">
    <property type="component" value="Unassembled WGS sequence"/>
</dbReference>
<feature type="transmembrane region" description="Helical" evidence="8">
    <location>
        <begin position="56"/>
        <end position="75"/>
    </location>
</feature>
<evidence type="ECO:0000256" key="3">
    <source>
        <dbReference type="ARBA" id="ARBA00022448"/>
    </source>
</evidence>
<gene>
    <name evidence="9" type="ORF">ACFYKT_13660</name>
</gene>
<organism evidence="9 10">
    <name type="scientific">Cytobacillus mangrovibacter</name>
    <dbReference type="NCBI Taxonomy" id="3299024"/>
    <lineage>
        <taxon>Bacteria</taxon>
        <taxon>Bacillati</taxon>
        <taxon>Bacillota</taxon>
        <taxon>Bacilli</taxon>
        <taxon>Bacillales</taxon>
        <taxon>Bacillaceae</taxon>
        <taxon>Cytobacillus</taxon>
    </lineage>
</organism>
<evidence type="ECO:0000256" key="2">
    <source>
        <dbReference type="ARBA" id="ARBA00010068"/>
    </source>
</evidence>
<evidence type="ECO:0000256" key="7">
    <source>
        <dbReference type="ARBA" id="ARBA00023136"/>
    </source>
</evidence>
<name>A0ABW6JZS2_9BACI</name>
<dbReference type="InterPro" id="IPR003211">
    <property type="entry name" value="AmiSUreI_transpt"/>
</dbReference>
<comment type="subcellular location">
    <subcellularLocation>
        <location evidence="1">Cell membrane</location>
        <topology evidence="1">Multi-pass membrane protein</topology>
    </subcellularLocation>
</comment>
<accession>A0ABW6JZS2</accession>
<keyword evidence="6 8" id="KW-1133">Transmembrane helix</keyword>
<dbReference type="Pfam" id="PF02293">
    <property type="entry name" value="AmiS_UreI"/>
    <property type="match status" value="1"/>
</dbReference>
<dbReference type="EMBL" id="JBIACJ010000007">
    <property type="protein sequence ID" value="MFE8697384.1"/>
    <property type="molecule type" value="Genomic_DNA"/>
</dbReference>
<keyword evidence="3" id="KW-0813">Transport</keyword>
<evidence type="ECO:0000256" key="6">
    <source>
        <dbReference type="ARBA" id="ARBA00022989"/>
    </source>
</evidence>
<feature type="transmembrane region" description="Helical" evidence="8">
    <location>
        <begin position="87"/>
        <end position="106"/>
    </location>
</feature>
<dbReference type="CDD" id="cd13429">
    <property type="entry name" value="UreI_AmiS_like_2"/>
    <property type="match status" value="1"/>
</dbReference>
<evidence type="ECO:0000313" key="10">
    <source>
        <dbReference type="Proteomes" id="UP001601058"/>
    </source>
</evidence>
<keyword evidence="4" id="KW-1003">Cell membrane</keyword>
<keyword evidence="7 8" id="KW-0472">Membrane</keyword>
<feature type="transmembrane region" description="Helical" evidence="8">
    <location>
        <begin position="112"/>
        <end position="133"/>
    </location>
</feature>
<keyword evidence="10" id="KW-1185">Reference proteome</keyword>
<proteinExistence type="inferred from homology"/>
<protein>
    <submittedName>
        <fullName evidence="9">AmiS/UreI family transporter</fullName>
    </submittedName>
</protein>
<evidence type="ECO:0000256" key="5">
    <source>
        <dbReference type="ARBA" id="ARBA00022692"/>
    </source>
</evidence>
<keyword evidence="5 8" id="KW-0812">Transmembrane</keyword>
<evidence type="ECO:0000256" key="4">
    <source>
        <dbReference type="ARBA" id="ARBA00022475"/>
    </source>
</evidence>
<feature type="transmembrane region" description="Helical" evidence="8">
    <location>
        <begin position="29"/>
        <end position="50"/>
    </location>
</feature>
<sequence length="206" mass="23024">MGIVGLFLSGATLFLNSLMLLGKANAKSVAVFNLFIGSLQVVTPFYLIVISDQSNWAFFNNGVTFLFGLTFLYVGVTTLMGYEGNGLGWFSLWVAIIALVYAVVAIARSQDILGMLTWIHWSYLWLLFFLTMALKKDIDKYVGKVAQIQSWITLTIPSLFTMLGILDIAWIRNLLIGLLVLSIVYYIGSAWMTRKKYSIEAGPLHN</sequence>
<reference evidence="9 10" key="1">
    <citation type="submission" date="2024-08" db="EMBL/GenBank/DDBJ databases">
        <title>Two novel Cytobacillus novel species.</title>
        <authorList>
            <person name="Liu G."/>
        </authorList>
    </citation>
    <scope>NUCLEOTIDE SEQUENCE [LARGE SCALE GENOMIC DNA]</scope>
    <source>
        <strain evidence="9 10">FJAT-53684</strain>
    </source>
</reference>
<feature type="transmembrane region" description="Helical" evidence="8">
    <location>
        <begin position="169"/>
        <end position="188"/>
    </location>
</feature>
<evidence type="ECO:0000256" key="8">
    <source>
        <dbReference type="SAM" id="Phobius"/>
    </source>
</evidence>
<evidence type="ECO:0000313" key="9">
    <source>
        <dbReference type="EMBL" id="MFE8697384.1"/>
    </source>
</evidence>
<feature type="transmembrane region" description="Helical" evidence="8">
    <location>
        <begin position="6"/>
        <end position="22"/>
    </location>
</feature>
<dbReference type="Gene3D" id="1.25.40.600">
    <property type="match status" value="1"/>
</dbReference>
<dbReference type="InterPro" id="IPR038523">
    <property type="entry name" value="AmiSUreI_transpt_sf"/>
</dbReference>
<comment type="similarity">
    <text evidence="2">Belongs to the AmiS/UreI family.</text>
</comment>
<dbReference type="RefSeq" id="WP_389220471.1">
    <property type="nucleotide sequence ID" value="NZ_JBIACJ010000007.1"/>
</dbReference>